<organism evidence="3 4">
    <name type="scientific">Maritalea myrionectae</name>
    <dbReference type="NCBI Taxonomy" id="454601"/>
    <lineage>
        <taxon>Bacteria</taxon>
        <taxon>Pseudomonadati</taxon>
        <taxon>Pseudomonadota</taxon>
        <taxon>Alphaproteobacteria</taxon>
        <taxon>Hyphomicrobiales</taxon>
        <taxon>Devosiaceae</taxon>
        <taxon>Maritalea</taxon>
    </lineage>
</organism>
<geneLocation type="plasmid" evidence="4">
    <name>phl2708x3</name>
</geneLocation>
<sequence>MLDRIFASAIAIVAVAYTLLAFTVIKAPFQYDPLGPESWPRILGIAAIFCCALLLIKPDAQKEMVARSTLARLLVLIGLLSGYAYAFEPMGFIPATFFFCAALSSFLGARVIYATVFALLASVGGYALCAVLLDLNLPAGILASFL</sequence>
<gene>
    <name evidence="3" type="ORF">MXMO3_03552</name>
</gene>
<dbReference type="RefSeq" id="WP_117397002.1">
    <property type="nucleotide sequence ID" value="NZ_CP021331.1"/>
</dbReference>
<accession>A0A2R4MJA9</accession>
<dbReference type="InterPro" id="IPR009936">
    <property type="entry name" value="DUF1468"/>
</dbReference>
<dbReference type="KEGG" id="mmyr:MXMO3_03552"/>
<keyword evidence="1" id="KW-0812">Transmembrane</keyword>
<dbReference type="AlphaFoldDB" id="A0A2R4MJA9"/>
<feature type="transmembrane region" description="Helical" evidence="1">
    <location>
        <begin position="125"/>
        <end position="145"/>
    </location>
</feature>
<name>A0A2R4MJA9_9HYPH</name>
<evidence type="ECO:0000313" key="4">
    <source>
        <dbReference type="Proteomes" id="UP000258927"/>
    </source>
</evidence>
<dbReference type="EMBL" id="CP021331">
    <property type="protein sequence ID" value="AVX06055.1"/>
    <property type="molecule type" value="Genomic_DNA"/>
</dbReference>
<feature type="transmembrane region" description="Helical" evidence="1">
    <location>
        <begin position="5"/>
        <end position="27"/>
    </location>
</feature>
<evidence type="ECO:0000256" key="1">
    <source>
        <dbReference type="SAM" id="Phobius"/>
    </source>
</evidence>
<evidence type="ECO:0000259" key="2">
    <source>
        <dbReference type="Pfam" id="PF07331"/>
    </source>
</evidence>
<keyword evidence="1" id="KW-1133">Transmembrane helix</keyword>
<keyword evidence="4" id="KW-1185">Reference proteome</keyword>
<keyword evidence="1" id="KW-0472">Membrane</keyword>
<feature type="domain" description="DUF1468" evidence="2">
    <location>
        <begin position="8"/>
        <end position="138"/>
    </location>
</feature>
<keyword evidence="3" id="KW-0614">Plasmid</keyword>
<proteinExistence type="predicted"/>
<protein>
    <recommendedName>
        <fullName evidence="2">DUF1468 domain-containing protein</fullName>
    </recommendedName>
</protein>
<feature type="transmembrane region" description="Helical" evidence="1">
    <location>
        <begin position="69"/>
        <end position="86"/>
    </location>
</feature>
<reference evidence="3 4" key="1">
    <citation type="submission" date="2017-05" db="EMBL/GenBank/DDBJ databases">
        <title>Genome Analysis of Maritalea myrionectae HL2708#5.</title>
        <authorList>
            <consortium name="Cotde Inc.-PKNU"/>
            <person name="Jang D."/>
            <person name="Oh H.-M."/>
        </authorList>
    </citation>
    <scope>NUCLEOTIDE SEQUENCE [LARGE SCALE GENOMIC DNA]</scope>
    <source>
        <strain evidence="3 4">HL2708#5</strain>
        <plasmid evidence="4">phl2708x3</plasmid>
    </source>
</reference>
<dbReference type="Pfam" id="PF07331">
    <property type="entry name" value="TctB"/>
    <property type="match status" value="1"/>
</dbReference>
<dbReference type="Proteomes" id="UP000258927">
    <property type="component" value="Plasmid pHL2708X3"/>
</dbReference>
<feature type="transmembrane region" description="Helical" evidence="1">
    <location>
        <begin position="92"/>
        <end position="113"/>
    </location>
</feature>
<feature type="transmembrane region" description="Helical" evidence="1">
    <location>
        <begin position="39"/>
        <end position="57"/>
    </location>
</feature>
<evidence type="ECO:0000313" key="3">
    <source>
        <dbReference type="EMBL" id="AVX06055.1"/>
    </source>
</evidence>